<dbReference type="InterPro" id="IPR029044">
    <property type="entry name" value="Nucleotide-diphossugar_trans"/>
</dbReference>
<protein>
    <recommendedName>
        <fullName evidence="1">Glycosyltransferase 2-like domain-containing protein</fullName>
    </recommendedName>
</protein>
<dbReference type="Proteomes" id="UP000789423">
    <property type="component" value="Unassembled WGS sequence"/>
</dbReference>
<dbReference type="PANTHER" id="PTHR43685">
    <property type="entry name" value="GLYCOSYLTRANSFERASE"/>
    <property type="match status" value="1"/>
</dbReference>
<keyword evidence="3" id="KW-1185">Reference proteome</keyword>
<evidence type="ECO:0000259" key="1">
    <source>
        <dbReference type="Pfam" id="PF00535"/>
    </source>
</evidence>
<reference evidence="2 3" key="1">
    <citation type="submission" date="2021-10" db="EMBL/GenBank/DDBJ databases">
        <authorList>
            <person name="Criscuolo A."/>
        </authorList>
    </citation>
    <scope>NUCLEOTIDE SEQUENCE [LARGE SCALE GENOMIC DNA]</scope>
    <source>
        <strain evidence="3">CIP 111899</strain>
    </source>
</reference>
<feature type="domain" description="Glycosyltransferase 2-like" evidence="1">
    <location>
        <begin position="6"/>
        <end position="167"/>
    </location>
</feature>
<dbReference type="Gene3D" id="3.90.550.10">
    <property type="entry name" value="Spore Coat Polysaccharide Biosynthesis Protein SpsA, Chain A"/>
    <property type="match status" value="1"/>
</dbReference>
<comment type="caution">
    <text evidence="2">The sequence shown here is derived from an EMBL/GenBank/DDBJ whole genome shotgun (WGS) entry which is preliminary data.</text>
</comment>
<organism evidence="2 3">
    <name type="scientific">Bacillus rhizoplanae</name>
    <dbReference type="NCBI Taxonomy" id="2880966"/>
    <lineage>
        <taxon>Bacteria</taxon>
        <taxon>Bacillati</taxon>
        <taxon>Bacillota</taxon>
        <taxon>Bacilli</taxon>
        <taxon>Bacillales</taxon>
        <taxon>Bacillaceae</taxon>
        <taxon>Bacillus</taxon>
    </lineage>
</organism>
<dbReference type="SUPFAM" id="SSF53448">
    <property type="entry name" value="Nucleotide-diphospho-sugar transferases"/>
    <property type="match status" value="1"/>
</dbReference>
<dbReference type="PANTHER" id="PTHR43685:SF2">
    <property type="entry name" value="GLYCOSYLTRANSFERASE 2-LIKE DOMAIN-CONTAINING PROTEIN"/>
    <property type="match status" value="1"/>
</dbReference>
<gene>
    <name evidence="2" type="ORF">BACCIP111899_01998</name>
</gene>
<dbReference type="RefSeq" id="WP_230574942.1">
    <property type="nucleotide sequence ID" value="NZ_CAKJTI010000008.1"/>
</dbReference>
<dbReference type="Pfam" id="PF00535">
    <property type="entry name" value="Glycos_transf_2"/>
    <property type="match status" value="1"/>
</dbReference>
<dbReference type="InterPro" id="IPR001173">
    <property type="entry name" value="Glyco_trans_2-like"/>
</dbReference>
<accession>A0ABM8YAZ5</accession>
<name>A0ABM8YAZ5_9BACI</name>
<proteinExistence type="predicted"/>
<dbReference type="InterPro" id="IPR050834">
    <property type="entry name" value="Glycosyltransf_2"/>
</dbReference>
<evidence type="ECO:0000313" key="3">
    <source>
        <dbReference type="Proteomes" id="UP000789423"/>
    </source>
</evidence>
<dbReference type="EMBL" id="CAKJTI010000008">
    <property type="protein sequence ID" value="CAG9612820.1"/>
    <property type="molecule type" value="Genomic_DNA"/>
</dbReference>
<evidence type="ECO:0000313" key="2">
    <source>
        <dbReference type="EMBL" id="CAG9612820.1"/>
    </source>
</evidence>
<sequence length="424" mass="49948">MNPKVSIILTSYNKPALVGKAIESVLRQTLDEWELFIMDDHSNEETVNVIKQYLDDPRITYINSFIEDEERYKKTRYAVLINKAIPLTKGTYISYLTDDTVYVPKRLEEMVSFFNINAKIDIIYSSQQVKFVNSQLKLLSERVSRAQRVLYQAANVVDHCSVMHTRAILEKVREKYGEYWDESPAHWYNGDAAFWERLNTFQPFHPIDIVLDITYKTPYSFQNLYNNLPIKIPNGTLVKGGNPQVFLIDQQQRRLITNEMFTYFKYNLKKVVMIPDPFLYRYVEGPPIDDPTIVPNLRIVQNEQNKFFYLENNTKRPIMNNLAFRKFKFSFYEVIKINSTLLDHIPHGLPIYPILSHNTCLPENKVFIYNGQCSITMNCKLHLIDKKILKKLNLINDCIYVSRAEMEGFEKGEPISFYFKRFLK</sequence>